<gene>
    <name evidence="7" type="ORF">GF359_03725</name>
</gene>
<dbReference type="SFLD" id="SFLDG01082">
    <property type="entry name" value="B12-binding_domain_containing"/>
    <property type="match status" value="1"/>
</dbReference>
<evidence type="ECO:0000256" key="3">
    <source>
        <dbReference type="ARBA" id="ARBA00022723"/>
    </source>
</evidence>
<evidence type="ECO:0000256" key="1">
    <source>
        <dbReference type="ARBA" id="ARBA00001966"/>
    </source>
</evidence>
<evidence type="ECO:0000256" key="2">
    <source>
        <dbReference type="ARBA" id="ARBA00022691"/>
    </source>
</evidence>
<keyword evidence="2" id="KW-0949">S-adenosyl-L-methionine</keyword>
<dbReference type="InterPro" id="IPR051198">
    <property type="entry name" value="BchE-like"/>
</dbReference>
<dbReference type="SFLD" id="SFLDS00029">
    <property type="entry name" value="Radical_SAM"/>
    <property type="match status" value="1"/>
</dbReference>
<dbReference type="InterPro" id="IPR006638">
    <property type="entry name" value="Elp3/MiaA/NifB-like_rSAM"/>
</dbReference>
<dbReference type="InterPro" id="IPR013785">
    <property type="entry name" value="Aldolase_TIM"/>
</dbReference>
<organism evidence="7 8">
    <name type="scientific">candidate division WOR-3 bacterium</name>
    <dbReference type="NCBI Taxonomy" id="2052148"/>
    <lineage>
        <taxon>Bacteria</taxon>
        <taxon>Bacteria division WOR-3</taxon>
    </lineage>
</organism>
<reference evidence="7" key="1">
    <citation type="submission" date="2019-11" db="EMBL/GenBank/DDBJ databases">
        <title>Microbial mats filling the niche in hypersaline microbial mats.</title>
        <authorList>
            <person name="Wong H.L."/>
            <person name="Macleod F.I."/>
            <person name="White R.A. III"/>
            <person name="Burns B.P."/>
        </authorList>
    </citation>
    <scope>NUCLEOTIDE SEQUENCE</scope>
    <source>
        <strain evidence="7">Bin_327</strain>
    </source>
</reference>
<dbReference type="EMBL" id="WJKJ01000118">
    <property type="protein sequence ID" value="MBD3364305.1"/>
    <property type="molecule type" value="Genomic_DNA"/>
</dbReference>
<dbReference type="SMART" id="SM00729">
    <property type="entry name" value="Elp3"/>
    <property type="match status" value="1"/>
</dbReference>
<keyword evidence="4" id="KW-0408">Iron</keyword>
<dbReference type="Proteomes" id="UP000630660">
    <property type="component" value="Unassembled WGS sequence"/>
</dbReference>
<feature type="domain" description="Radical SAM core" evidence="6">
    <location>
        <begin position="162"/>
        <end position="385"/>
    </location>
</feature>
<comment type="cofactor">
    <cofactor evidence="1">
        <name>[4Fe-4S] cluster</name>
        <dbReference type="ChEBI" id="CHEBI:49883"/>
    </cofactor>
</comment>
<evidence type="ECO:0000256" key="5">
    <source>
        <dbReference type="ARBA" id="ARBA00023014"/>
    </source>
</evidence>
<sequence>MVKPRSTNPRVLLCNCFRRYPSDYLDYIGENVYGTPRVSNPRRIGFGLRFLKQNVPEIEILEYPLWHQYICKLKQGWDVVGFSFFQNEVADVERMAAAAREHGVKEIWAGGHGALDGHVPAFADRVFIGAAEDDVARVFGYRVPDSEIQHPVLHMPMRFMPGRIPHFMYGLLYTERGCPFKCSFCQTPVFECKRFKINLESIDRVLAYYKKVGVTDVLLLDELFGIYPKHAEVLSDMLARYRFRWWTQSRASLFLHNLDKWYDRGLRFPLIGLETMNQKALDSIDKKQKVDEIIELSRKTGEKPGMYRMVYYMIGYENMNLAETLEDVAAVKAAGFDAHQVNILTPFPKTPLWDELNRKYGIFDKTYRHYDVKHLVWNHPYISPAQMKYLLHSTIAYLNRPMDIYGKGFVRLIKDRFKSSGLNFVWRDLLKGPIAAALINDRKQVFFPRN</sequence>
<dbReference type="AlphaFoldDB" id="A0A9D5QDQ8"/>
<evidence type="ECO:0000256" key="4">
    <source>
        <dbReference type="ARBA" id="ARBA00023004"/>
    </source>
</evidence>
<keyword evidence="3" id="KW-0479">Metal-binding</keyword>
<protein>
    <submittedName>
        <fullName evidence="7">Radical SAM protein</fullName>
    </submittedName>
</protein>
<dbReference type="PROSITE" id="PS51918">
    <property type="entry name" value="RADICAL_SAM"/>
    <property type="match status" value="1"/>
</dbReference>
<dbReference type="PANTHER" id="PTHR43409">
    <property type="entry name" value="ANAEROBIC MAGNESIUM-PROTOPORPHYRIN IX MONOMETHYL ESTER CYCLASE-RELATED"/>
    <property type="match status" value="1"/>
</dbReference>
<dbReference type="InterPro" id="IPR058240">
    <property type="entry name" value="rSAM_sf"/>
</dbReference>
<evidence type="ECO:0000259" key="6">
    <source>
        <dbReference type="PROSITE" id="PS51918"/>
    </source>
</evidence>
<evidence type="ECO:0000313" key="7">
    <source>
        <dbReference type="EMBL" id="MBD3364305.1"/>
    </source>
</evidence>
<keyword evidence="5" id="KW-0411">Iron-sulfur</keyword>
<dbReference type="GO" id="GO:0003824">
    <property type="term" value="F:catalytic activity"/>
    <property type="evidence" value="ECO:0007669"/>
    <property type="project" value="InterPro"/>
</dbReference>
<dbReference type="GO" id="GO:0046872">
    <property type="term" value="F:metal ion binding"/>
    <property type="evidence" value="ECO:0007669"/>
    <property type="project" value="UniProtKB-KW"/>
</dbReference>
<comment type="caution">
    <text evidence="7">The sequence shown here is derived from an EMBL/GenBank/DDBJ whole genome shotgun (WGS) entry which is preliminary data.</text>
</comment>
<evidence type="ECO:0000313" key="8">
    <source>
        <dbReference type="Proteomes" id="UP000630660"/>
    </source>
</evidence>
<dbReference type="InterPro" id="IPR007197">
    <property type="entry name" value="rSAM"/>
</dbReference>
<name>A0A9D5QDQ8_UNCW3</name>
<dbReference type="GO" id="GO:0051536">
    <property type="term" value="F:iron-sulfur cluster binding"/>
    <property type="evidence" value="ECO:0007669"/>
    <property type="project" value="UniProtKB-KW"/>
</dbReference>
<dbReference type="SUPFAM" id="SSF102114">
    <property type="entry name" value="Radical SAM enzymes"/>
    <property type="match status" value="1"/>
</dbReference>
<proteinExistence type="predicted"/>
<accession>A0A9D5QDQ8</accession>
<dbReference type="Gene3D" id="3.20.20.70">
    <property type="entry name" value="Aldolase class I"/>
    <property type="match status" value="1"/>
</dbReference>
<dbReference type="Pfam" id="PF04055">
    <property type="entry name" value="Radical_SAM"/>
    <property type="match status" value="1"/>
</dbReference>